<dbReference type="InterPro" id="IPR006016">
    <property type="entry name" value="UspA"/>
</dbReference>
<gene>
    <name evidence="3" type="ORF">ACFQVC_35585</name>
</gene>
<feature type="domain" description="UspA" evidence="2">
    <location>
        <begin position="152"/>
        <end position="291"/>
    </location>
</feature>
<evidence type="ECO:0000313" key="4">
    <source>
        <dbReference type="Proteomes" id="UP001596523"/>
    </source>
</evidence>
<dbReference type="Gene3D" id="3.40.50.620">
    <property type="entry name" value="HUPs"/>
    <property type="match status" value="2"/>
</dbReference>
<comment type="similarity">
    <text evidence="1">Belongs to the universal stress protein A family.</text>
</comment>
<dbReference type="Pfam" id="PF00582">
    <property type="entry name" value="Usp"/>
    <property type="match status" value="2"/>
</dbReference>
<dbReference type="EMBL" id="JBHTCF010000022">
    <property type="protein sequence ID" value="MFC7309521.1"/>
    <property type="molecule type" value="Genomic_DNA"/>
</dbReference>
<comment type="caution">
    <text evidence="3">The sequence shown here is derived from an EMBL/GenBank/DDBJ whole genome shotgun (WGS) entry which is preliminary data.</text>
</comment>
<dbReference type="SUPFAM" id="SSF52402">
    <property type="entry name" value="Adenine nucleotide alpha hydrolases-like"/>
    <property type="match status" value="2"/>
</dbReference>
<dbReference type="PANTHER" id="PTHR46268:SF15">
    <property type="entry name" value="UNIVERSAL STRESS PROTEIN HP_0031"/>
    <property type="match status" value="1"/>
</dbReference>
<dbReference type="Proteomes" id="UP001596523">
    <property type="component" value="Unassembled WGS sequence"/>
</dbReference>
<proteinExistence type="inferred from homology"/>
<evidence type="ECO:0000259" key="2">
    <source>
        <dbReference type="Pfam" id="PF00582"/>
    </source>
</evidence>
<protein>
    <submittedName>
        <fullName evidence="3">Universal stress protein</fullName>
    </submittedName>
</protein>
<organism evidence="3 4">
    <name type="scientific">Streptomyces monticola</name>
    <dbReference type="NCBI Taxonomy" id="2666263"/>
    <lineage>
        <taxon>Bacteria</taxon>
        <taxon>Bacillati</taxon>
        <taxon>Actinomycetota</taxon>
        <taxon>Actinomycetes</taxon>
        <taxon>Kitasatosporales</taxon>
        <taxon>Streptomycetaceae</taxon>
        <taxon>Streptomyces</taxon>
    </lineage>
</organism>
<dbReference type="PANTHER" id="PTHR46268">
    <property type="entry name" value="STRESS RESPONSE PROTEIN NHAX"/>
    <property type="match status" value="1"/>
</dbReference>
<dbReference type="CDD" id="cd00293">
    <property type="entry name" value="USP-like"/>
    <property type="match status" value="1"/>
</dbReference>
<reference evidence="4" key="1">
    <citation type="journal article" date="2019" name="Int. J. Syst. Evol. Microbiol.">
        <title>The Global Catalogue of Microorganisms (GCM) 10K type strain sequencing project: providing services to taxonomists for standard genome sequencing and annotation.</title>
        <authorList>
            <consortium name="The Broad Institute Genomics Platform"/>
            <consortium name="The Broad Institute Genome Sequencing Center for Infectious Disease"/>
            <person name="Wu L."/>
            <person name="Ma J."/>
        </authorList>
    </citation>
    <scope>NUCLEOTIDE SEQUENCE [LARGE SCALE GENOMIC DNA]</scope>
    <source>
        <strain evidence="4">SYNS20</strain>
    </source>
</reference>
<evidence type="ECO:0000256" key="1">
    <source>
        <dbReference type="ARBA" id="ARBA00008791"/>
    </source>
</evidence>
<sequence>MGSLPVVAAVDGTTESNRALEWAVTAARLRGTALRIVHIRQEAAAERLEVTWLDDPSTAAADPVMERVRTALADRADLPPLQYVSLHGSAADTLPRLGARARLLVLGSRGRDGFAGLLRGSNGVLCARESACPVVVVPRPDPAAMLVPHRPRVVLGLPAPSYDTSTVAFAFEKAARRGATLQVICAYPWSTPHFAQYGELTATGVDDRTLEEQYTRLAELQLAEQRRRYPDVPVEIVIAPGDPAGHLIAASRCADLVVVGRHRSRVRPGRLLGSVTNSLLLKASCPVAVVPSDLESVPAYAVGARAA</sequence>
<keyword evidence="4" id="KW-1185">Reference proteome</keyword>
<evidence type="ECO:0000313" key="3">
    <source>
        <dbReference type="EMBL" id="MFC7309521.1"/>
    </source>
</evidence>
<dbReference type="InterPro" id="IPR014729">
    <property type="entry name" value="Rossmann-like_a/b/a_fold"/>
</dbReference>
<name>A0ABW2JTL0_9ACTN</name>
<dbReference type="RefSeq" id="WP_381838512.1">
    <property type="nucleotide sequence ID" value="NZ_JBHTCF010000022.1"/>
</dbReference>
<dbReference type="PRINTS" id="PR01438">
    <property type="entry name" value="UNVRSLSTRESS"/>
</dbReference>
<dbReference type="InterPro" id="IPR006015">
    <property type="entry name" value="Universal_stress_UspA"/>
</dbReference>
<accession>A0ABW2JTL0</accession>
<feature type="domain" description="UspA" evidence="2">
    <location>
        <begin position="6"/>
        <end position="138"/>
    </location>
</feature>